<evidence type="ECO:0000256" key="6">
    <source>
        <dbReference type="ARBA" id="ARBA00023002"/>
    </source>
</evidence>
<dbReference type="EMBL" id="JBHSZQ010000049">
    <property type="protein sequence ID" value="MFC7127161.1"/>
    <property type="molecule type" value="Genomic_DNA"/>
</dbReference>
<evidence type="ECO:0000259" key="10">
    <source>
        <dbReference type="Pfam" id="PF02852"/>
    </source>
</evidence>
<dbReference type="SUPFAM" id="SSF55424">
    <property type="entry name" value="FAD/NAD-linked reductases, dimerisation (C-terminal) domain"/>
    <property type="match status" value="1"/>
</dbReference>
<evidence type="ECO:0000313" key="12">
    <source>
        <dbReference type="EMBL" id="MFC7127161.1"/>
    </source>
</evidence>
<dbReference type="InterPro" id="IPR016156">
    <property type="entry name" value="FAD/NAD-linked_Rdtase_dimer_sf"/>
</dbReference>
<dbReference type="Gene3D" id="3.50.50.60">
    <property type="entry name" value="FAD/NAD(P)-binding domain"/>
    <property type="match status" value="2"/>
</dbReference>
<dbReference type="EC" id="1.-.-.-" evidence="12"/>
<gene>
    <name evidence="12" type="ORF">ACFQJ7_14215</name>
</gene>
<keyword evidence="6 9" id="KW-0560">Oxidoreductase</keyword>
<accession>A0ABD5XC02</accession>
<dbReference type="InterPro" id="IPR036188">
    <property type="entry name" value="FAD/NAD-bd_sf"/>
</dbReference>
<dbReference type="InterPro" id="IPR004099">
    <property type="entry name" value="Pyr_nucl-diS_OxRdtase_dimer"/>
</dbReference>
<sequence length="470" mass="51362">MSIHVAIIGAYGSAGAAAAGKLVDESEVELTLIDDGDPGGGLCILRGCMPSKEVLSAGAHRYQARHDDRLEGNLPDVNLDRVVERKDDHTLGWAGHRRDSVQEYAEQENVTFIRDTATFVDDHVIEAGGETIEPDYVVVATGSSVNVPDVPGIEDIDYMTSADVLDATSFPDSGIVMGLGYIGLEMVPYLAEAGEMDITAVEHDNQPIDEAPPAFGQAILDIYREDFDVEIPTNVHEQRLEPTEDGGVRLVLTDDDGSEMVREADQLFCFTGRRPSLDRLGLENTRLEPEGWWVEETMQATDDERVFVVGDVNMKEPILHVAKEQAFQAAENILAHANSRELGTYDNVHHHVIFSGLGVYPFARVGHTEESAQAEGHRVITVTRQAADDGVFKTKDVPAGLATLVVDRNDGTVLGYQGLHYHADVMAKTLQVIVELGLDVRDVPDRAYHPTTPEILDGLFREAAEAVEDD</sequence>
<dbReference type="PRINTS" id="PR00411">
    <property type="entry name" value="PNDRDTASEI"/>
</dbReference>
<dbReference type="PRINTS" id="PR00368">
    <property type="entry name" value="FADPNR"/>
</dbReference>
<keyword evidence="5" id="KW-0521">NADP</keyword>
<keyword evidence="4 9" id="KW-0274">FAD</keyword>
<evidence type="ECO:0000259" key="11">
    <source>
        <dbReference type="Pfam" id="PF07992"/>
    </source>
</evidence>
<keyword evidence="3 9" id="KW-0285">Flavoprotein</keyword>
<evidence type="ECO:0000256" key="5">
    <source>
        <dbReference type="ARBA" id="ARBA00022857"/>
    </source>
</evidence>
<dbReference type="InterPro" id="IPR012999">
    <property type="entry name" value="Pyr_OxRdtase_I_AS"/>
</dbReference>
<proteinExistence type="inferred from homology"/>
<feature type="domain" description="Pyridine nucleotide-disulphide oxidoreductase dimerisation" evidence="10">
    <location>
        <begin position="360"/>
        <end position="455"/>
    </location>
</feature>
<comment type="caution">
    <text evidence="12">The sequence shown here is derived from an EMBL/GenBank/DDBJ whole genome shotgun (WGS) entry which is preliminary data.</text>
</comment>
<dbReference type="Pfam" id="PF02852">
    <property type="entry name" value="Pyr_redox_dim"/>
    <property type="match status" value="1"/>
</dbReference>
<evidence type="ECO:0000256" key="2">
    <source>
        <dbReference type="ARBA" id="ARBA00007532"/>
    </source>
</evidence>
<dbReference type="Pfam" id="PF07992">
    <property type="entry name" value="Pyr_redox_2"/>
    <property type="match status" value="1"/>
</dbReference>
<feature type="domain" description="FAD/NAD(P)-binding" evidence="11">
    <location>
        <begin position="4"/>
        <end position="325"/>
    </location>
</feature>
<dbReference type="AlphaFoldDB" id="A0ABD5XC02"/>
<protein>
    <submittedName>
        <fullName evidence="12">Dihydrolipoyl dehydrogenase family protein</fullName>
        <ecNumber evidence="12">1.-.-.-</ecNumber>
    </submittedName>
</protein>
<evidence type="ECO:0000256" key="8">
    <source>
        <dbReference type="ARBA" id="ARBA00023284"/>
    </source>
</evidence>
<comment type="similarity">
    <text evidence="2 9">Belongs to the class-I pyridine nucleotide-disulfide oxidoreductase family.</text>
</comment>
<dbReference type="PANTHER" id="PTHR43014:SF5">
    <property type="entry name" value="GLUTATHIONE REDUCTASE (NADPH)"/>
    <property type="match status" value="1"/>
</dbReference>
<dbReference type="Gene3D" id="3.30.390.30">
    <property type="match status" value="1"/>
</dbReference>
<dbReference type="Proteomes" id="UP001596414">
    <property type="component" value="Unassembled WGS sequence"/>
</dbReference>
<dbReference type="RefSeq" id="WP_267636705.1">
    <property type="nucleotide sequence ID" value="NZ_JAODIY010000005.1"/>
</dbReference>
<evidence type="ECO:0000256" key="3">
    <source>
        <dbReference type="ARBA" id="ARBA00022630"/>
    </source>
</evidence>
<keyword evidence="8 9" id="KW-0676">Redox-active center</keyword>
<dbReference type="SUPFAM" id="SSF51905">
    <property type="entry name" value="FAD/NAD(P)-binding domain"/>
    <property type="match status" value="1"/>
</dbReference>
<name>A0ABD5XC02_9EURY</name>
<evidence type="ECO:0000313" key="13">
    <source>
        <dbReference type="Proteomes" id="UP001596414"/>
    </source>
</evidence>
<dbReference type="PANTHER" id="PTHR43014">
    <property type="entry name" value="MERCURIC REDUCTASE"/>
    <property type="match status" value="1"/>
</dbReference>
<evidence type="ECO:0000256" key="7">
    <source>
        <dbReference type="ARBA" id="ARBA00023157"/>
    </source>
</evidence>
<dbReference type="GO" id="GO:0016491">
    <property type="term" value="F:oxidoreductase activity"/>
    <property type="evidence" value="ECO:0007669"/>
    <property type="project" value="UniProtKB-KW"/>
</dbReference>
<organism evidence="12 13">
    <name type="scientific">Halovenus rubra</name>
    <dbReference type="NCBI Taxonomy" id="869890"/>
    <lineage>
        <taxon>Archaea</taxon>
        <taxon>Methanobacteriati</taxon>
        <taxon>Methanobacteriota</taxon>
        <taxon>Stenosarchaea group</taxon>
        <taxon>Halobacteria</taxon>
        <taxon>Halobacteriales</taxon>
        <taxon>Haloarculaceae</taxon>
        <taxon>Halovenus</taxon>
    </lineage>
</organism>
<evidence type="ECO:0000256" key="4">
    <source>
        <dbReference type="ARBA" id="ARBA00022827"/>
    </source>
</evidence>
<reference evidence="12 13" key="1">
    <citation type="journal article" date="2014" name="Int. J. Syst. Evol. Microbiol.">
        <title>Complete genome sequence of Corynebacterium casei LMG S-19264T (=DSM 44701T), isolated from a smear-ripened cheese.</title>
        <authorList>
            <consortium name="US DOE Joint Genome Institute (JGI-PGF)"/>
            <person name="Walter F."/>
            <person name="Albersmeier A."/>
            <person name="Kalinowski J."/>
            <person name="Ruckert C."/>
        </authorList>
    </citation>
    <scope>NUCLEOTIDE SEQUENCE [LARGE SCALE GENOMIC DNA]</scope>
    <source>
        <strain evidence="12 13">CGMCC 4.7215</strain>
    </source>
</reference>
<dbReference type="PROSITE" id="PS00076">
    <property type="entry name" value="PYRIDINE_REDOX_1"/>
    <property type="match status" value="1"/>
</dbReference>
<evidence type="ECO:0000256" key="9">
    <source>
        <dbReference type="RuleBase" id="RU003691"/>
    </source>
</evidence>
<dbReference type="InterPro" id="IPR023753">
    <property type="entry name" value="FAD/NAD-binding_dom"/>
</dbReference>
<comment type="cofactor">
    <cofactor evidence="1">
        <name>FAD</name>
        <dbReference type="ChEBI" id="CHEBI:57692"/>
    </cofactor>
</comment>
<evidence type="ECO:0000256" key="1">
    <source>
        <dbReference type="ARBA" id="ARBA00001974"/>
    </source>
</evidence>
<keyword evidence="7" id="KW-1015">Disulfide bond</keyword>